<comment type="caution">
    <text evidence="2">The sequence shown here is derived from an EMBL/GenBank/DDBJ whole genome shotgun (WGS) entry which is preliminary data.</text>
</comment>
<proteinExistence type="predicted"/>
<dbReference type="InterPro" id="IPR045153">
    <property type="entry name" value="Est1/Ebs1-like"/>
</dbReference>
<dbReference type="Pfam" id="PF13638">
    <property type="entry name" value="PIN_4"/>
    <property type="match status" value="1"/>
</dbReference>
<dbReference type="Proteomes" id="UP001209878">
    <property type="component" value="Unassembled WGS sequence"/>
</dbReference>
<dbReference type="GO" id="GO:0005697">
    <property type="term" value="C:telomerase holoenzyme complex"/>
    <property type="evidence" value="ECO:0007669"/>
    <property type="project" value="TreeGrafter"/>
</dbReference>
<keyword evidence="3" id="KW-1185">Reference proteome</keyword>
<gene>
    <name evidence="2" type="ORF">NP493_352g03040</name>
</gene>
<evidence type="ECO:0000259" key="1">
    <source>
        <dbReference type="Pfam" id="PF13638"/>
    </source>
</evidence>
<protein>
    <recommendedName>
        <fullName evidence="1">PIN domain-containing protein</fullName>
    </recommendedName>
</protein>
<dbReference type="PANTHER" id="PTHR15696:SF7">
    <property type="entry name" value="NONSENSE-MEDIATED MRNA DECAY FACTOR"/>
    <property type="match status" value="1"/>
</dbReference>
<dbReference type="PANTHER" id="PTHR15696">
    <property type="entry name" value="SMG-7 SUPPRESSOR WITH MORPHOLOGICAL EFFECT ON GENITALIA PROTEIN 7"/>
    <property type="match status" value="1"/>
</dbReference>
<dbReference type="CDD" id="cd09884">
    <property type="entry name" value="PIN_Smg5-like"/>
    <property type="match status" value="1"/>
</dbReference>
<accession>A0AAD9L453</accession>
<reference evidence="2" key="1">
    <citation type="journal article" date="2023" name="Mol. Biol. Evol.">
        <title>Third-Generation Sequencing Reveals the Adaptive Role of the Epigenome in Three Deep-Sea Polychaetes.</title>
        <authorList>
            <person name="Perez M."/>
            <person name="Aroh O."/>
            <person name="Sun Y."/>
            <person name="Lan Y."/>
            <person name="Juniper S.K."/>
            <person name="Young C.R."/>
            <person name="Angers B."/>
            <person name="Qian P.Y."/>
        </authorList>
    </citation>
    <scope>NUCLEOTIDE SEQUENCE</scope>
    <source>
        <strain evidence="2">R07B-5</strain>
    </source>
</reference>
<dbReference type="GO" id="GO:0000184">
    <property type="term" value="P:nuclear-transcribed mRNA catabolic process, nonsense-mediated decay"/>
    <property type="evidence" value="ECO:0007669"/>
    <property type="project" value="TreeGrafter"/>
</dbReference>
<organism evidence="2 3">
    <name type="scientific">Ridgeia piscesae</name>
    <name type="common">Tubeworm</name>
    <dbReference type="NCBI Taxonomy" id="27915"/>
    <lineage>
        <taxon>Eukaryota</taxon>
        <taxon>Metazoa</taxon>
        <taxon>Spiralia</taxon>
        <taxon>Lophotrochozoa</taxon>
        <taxon>Annelida</taxon>
        <taxon>Polychaeta</taxon>
        <taxon>Sedentaria</taxon>
        <taxon>Canalipalpata</taxon>
        <taxon>Sabellida</taxon>
        <taxon>Siboglinidae</taxon>
        <taxon>Ridgeia</taxon>
    </lineage>
</organism>
<dbReference type="Gene3D" id="3.40.50.1010">
    <property type="entry name" value="5'-nuclease"/>
    <property type="match status" value="1"/>
</dbReference>
<feature type="domain" description="PIN" evidence="1">
    <location>
        <begin position="32"/>
        <end position="148"/>
    </location>
</feature>
<name>A0AAD9L453_RIDPI</name>
<dbReference type="GO" id="GO:0042162">
    <property type="term" value="F:telomeric DNA binding"/>
    <property type="evidence" value="ECO:0007669"/>
    <property type="project" value="TreeGrafter"/>
</dbReference>
<evidence type="ECO:0000313" key="2">
    <source>
        <dbReference type="EMBL" id="KAK2182507.1"/>
    </source>
</evidence>
<dbReference type="EMBL" id="JAODUO010000351">
    <property type="protein sequence ID" value="KAK2182507.1"/>
    <property type="molecule type" value="Genomic_DNA"/>
</dbReference>
<sequence length="195" mass="21944">MRDMAQLRLQTEVSQLEGSVQAADHPSLPPYLVPDACVLCDNLSLLKQLAASARFIIIIPLVVIDQLDILKKDSCGAREAIRWLEADFRKGNWYVRAQKNHEKTTALPLKNLKKKDRDAWRFLQIVDCCKYLAQQSGDCEPHGLACILSPYKVTSADISIRVKQAISSAQQDGIAVQTALEFHAKWKDLWKTSRG</sequence>
<dbReference type="FunFam" id="3.40.50.1010:FF:000033">
    <property type="entry name" value="Blast:Protein SMG5"/>
    <property type="match status" value="1"/>
</dbReference>
<evidence type="ECO:0000313" key="3">
    <source>
        <dbReference type="Proteomes" id="UP001209878"/>
    </source>
</evidence>
<dbReference type="InterPro" id="IPR002716">
    <property type="entry name" value="PIN_dom"/>
</dbReference>
<dbReference type="AlphaFoldDB" id="A0AAD9L453"/>
<dbReference type="GO" id="GO:0070034">
    <property type="term" value="F:telomerase RNA binding"/>
    <property type="evidence" value="ECO:0007669"/>
    <property type="project" value="TreeGrafter"/>
</dbReference>